<dbReference type="Proteomes" id="UP000011770">
    <property type="component" value="Unassembled WGS sequence"/>
</dbReference>
<gene>
    <name evidence="1" type="ORF">LEP1GSC188_2678</name>
</gene>
<name>M3EJG3_9LEPT</name>
<protein>
    <submittedName>
        <fullName evidence="1">Uncharacterized protein</fullName>
    </submittedName>
</protein>
<evidence type="ECO:0000313" key="1">
    <source>
        <dbReference type="EMBL" id="EMF81188.1"/>
    </source>
</evidence>
<evidence type="ECO:0000313" key="2">
    <source>
        <dbReference type="Proteomes" id="UP000011770"/>
    </source>
</evidence>
<sequence length="41" mass="4807">MSDCALQKNTARANISFLERVDFIRKLLEEISRITPIEKKK</sequence>
<organism evidence="1 2">
    <name type="scientific">Leptospira weilii serovar Topaz str. LT2116</name>
    <dbReference type="NCBI Taxonomy" id="1088540"/>
    <lineage>
        <taxon>Bacteria</taxon>
        <taxon>Pseudomonadati</taxon>
        <taxon>Spirochaetota</taxon>
        <taxon>Spirochaetia</taxon>
        <taxon>Leptospirales</taxon>
        <taxon>Leptospiraceae</taxon>
        <taxon>Leptospira</taxon>
    </lineage>
</organism>
<proteinExistence type="predicted"/>
<dbReference type="AlphaFoldDB" id="M3EJG3"/>
<reference evidence="1 2" key="1">
    <citation type="submission" date="2013-01" db="EMBL/GenBank/DDBJ databases">
        <authorList>
            <person name="Harkins D.M."/>
            <person name="Durkin A.S."/>
            <person name="Brinkac L.M."/>
            <person name="Haft D.H."/>
            <person name="Selengut J.D."/>
            <person name="Sanka R."/>
            <person name="DePew J."/>
            <person name="Purushe J."/>
            <person name="Tulsiani S.M."/>
            <person name="Graham G.C."/>
            <person name="Burns M.-A."/>
            <person name="Dohnt M.F."/>
            <person name="Smythe L.D."/>
            <person name="McKay D.B."/>
            <person name="Craig S.B."/>
            <person name="Vinetz J.M."/>
            <person name="Sutton G.G."/>
            <person name="Nierman W.C."/>
            <person name="Fouts D.E."/>
        </authorList>
    </citation>
    <scope>NUCLEOTIDE SEQUENCE [LARGE SCALE GENOMIC DNA]</scope>
    <source>
        <strain evidence="1 2">LT2116</strain>
    </source>
</reference>
<accession>M3EJG3</accession>
<comment type="caution">
    <text evidence="1">The sequence shown here is derived from an EMBL/GenBank/DDBJ whole genome shotgun (WGS) entry which is preliminary data.</text>
</comment>
<dbReference type="EMBL" id="AHOR02000037">
    <property type="protein sequence ID" value="EMF81188.1"/>
    <property type="molecule type" value="Genomic_DNA"/>
</dbReference>